<protein>
    <submittedName>
        <fullName evidence="1">Uncharacterized protein</fullName>
    </submittedName>
</protein>
<dbReference type="AlphaFoldDB" id="A0A174JZ66"/>
<dbReference type="EMBL" id="CZAF01000006">
    <property type="protein sequence ID" value="CUP02898.1"/>
    <property type="molecule type" value="Genomic_DNA"/>
</dbReference>
<name>A0A174JZ66_BACUN</name>
<reference evidence="1 2" key="1">
    <citation type="submission" date="2015-09" db="EMBL/GenBank/DDBJ databases">
        <authorList>
            <consortium name="Pathogen Informatics"/>
        </authorList>
    </citation>
    <scope>NUCLEOTIDE SEQUENCE [LARGE SCALE GENOMIC DNA]</scope>
    <source>
        <strain evidence="1 2">2789STDY5834847</strain>
    </source>
</reference>
<proteinExistence type="predicted"/>
<sequence length="46" mass="5416">MTIYIIICIQKSDVFSDSMIYSRLSALRQTSIFLNNYLPLYLRVVI</sequence>
<gene>
    <name evidence="1" type="ORF">ERS852462_02387</name>
</gene>
<accession>A0A174JZ66</accession>
<dbReference type="Proteomes" id="UP000095614">
    <property type="component" value="Unassembled WGS sequence"/>
</dbReference>
<organism evidence="1 2">
    <name type="scientific">Bacteroides uniformis</name>
    <dbReference type="NCBI Taxonomy" id="820"/>
    <lineage>
        <taxon>Bacteria</taxon>
        <taxon>Pseudomonadati</taxon>
        <taxon>Bacteroidota</taxon>
        <taxon>Bacteroidia</taxon>
        <taxon>Bacteroidales</taxon>
        <taxon>Bacteroidaceae</taxon>
        <taxon>Bacteroides</taxon>
    </lineage>
</organism>
<evidence type="ECO:0000313" key="2">
    <source>
        <dbReference type="Proteomes" id="UP000095614"/>
    </source>
</evidence>
<evidence type="ECO:0000313" key="1">
    <source>
        <dbReference type="EMBL" id="CUP02898.1"/>
    </source>
</evidence>